<dbReference type="RefSeq" id="WP_198073114.1">
    <property type="nucleotide sequence ID" value="NZ_CP065802.1"/>
</dbReference>
<dbReference type="AlphaFoldDB" id="A0AAX1K5R1"/>
<evidence type="ECO:0000313" key="2">
    <source>
        <dbReference type="Proteomes" id="UP000595466"/>
    </source>
</evidence>
<dbReference type="EMBL" id="CP066817">
    <property type="protein sequence ID" value="QQM59969.1"/>
    <property type="molecule type" value="Genomic_DNA"/>
</dbReference>
<sequence>MELRKKIAELKNRHEDLRLLEQNLIHEGLLPDQVEQQPFALFMEILAAREKKDREYIDPREAIMSSYMQ</sequence>
<evidence type="ECO:0000313" key="1">
    <source>
        <dbReference type="EMBL" id="QQM59969.1"/>
    </source>
</evidence>
<protein>
    <submittedName>
        <fullName evidence="1">Uncharacterized protein</fullName>
    </submittedName>
</protein>
<gene>
    <name evidence="1" type="ORF">JH395_09415</name>
</gene>
<reference evidence="1 2" key="1">
    <citation type="submission" date="2020-12" db="EMBL/GenBank/DDBJ databases">
        <title>Whole genome sequencing of Lactobacillus plantarum PC518.</title>
        <authorList>
            <person name="Guo Q."/>
        </authorList>
    </citation>
    <scope>NUCLEOTIDE SEQUENCE [LARGE SCALE GENOMIC DNA]</scope>
    <source>
        <strain evidence="1 2">PC518</strain>
    </source>
</reference>
<name>A0AAX1K5R1_LACPN</name>
<organism evidence="1 2">
    <name type="scientific">Lactiplantibacillus plantarum</name>
    <name type="common">Lactobacillus plantarum</name>
    <dbReference type="NCBI Taxonomy" id="1590"/>
    <lineage>
        <taxon>Bacteria</taxon>
        <taxon>Bacillati</taxon>
        <taxon>Bacillota</taxon>
        <taxon>Bacilli</taxon>
        <taxon>Lactobacillales</taxon>
        <taxon>Lactobacillaceae</taxon>
        <taxon>Lactiplantibacillus</taxon>
    </lineage>
</organism>
<proteinExistence type="predicted"/>
<accession>A0AAX1K5R1</accession>
<dbReference type="Proteomes" id="UP000595466">
    <property type="component" value="Chromosome"/>
</dbReference>